<comment type="caution">
    <text evidence="1">The sequence shown here is derived from an EMBL/GenBank/DDBJ whole genome shotgun (WGS) entry which is preliminary data.</text>
</comment>
<proteinExistence type="predicted"/>
<keyword evidence="2" id="KW-1185">Reference proteome</keyword>
<name>A0A8S4SNT6_9NEOP</name>
<reference evidence="1" key="1">
    <citation type="submission" date="2022-03" db="EMBL/GenBank/DDBJ databases">
        <authorList>
            <person name="Lindestad O."/>
        </authorList>
    </citation>
    <scope>NUCLEOTIDE SEQUENCE</scope>
</reference>
<sequence length="160" mass="18006">MHAHTVTKNRHSEVSYSQQSKSKEIYVCLRENCYDHDDFDDLLGAAVRAVDSTGRSRVRSLGGKISDLIISEFSFVFVFLYDVAKKPFSLKADVHQGKRQKANGTGNLSRRLPPTDAFYNCWRQPPTYSTAYRCKRCYRSTVAAGGKRRLHSAVGNVPAV</sequence>
<dbReference type="Proteomes" id="UP000838756">
    <property type="component" value="Unassembled WGS sequence"/>
</dbReference>
<gene>
    <name evidence="1" type="primary">jg27570</name>
    <name evidence="1" type="ORF">PAEG_LOCUS25942</name>
</gene>
<organism evidence="1 2">
    <name type="scientific">Pararge aegeria aegeria</name>
    <dbReference type="NCBI Taxonomy" id="348720"/>
    <lineage>
        <taxon>Eukaryota</taxon>
        <taxon>Metazoa</taxon>
        <taxon>Ecdysozoa</taxon>
        <taxon>Arthropoda</taxon>
        <taxon>Hexapoda</taxon>
        <taxon>Insecta</taxon>
        <taxon>Pterygota</taxon>
        <taxon>Neoptera</taxon>
        <taxon>Endopterygota</taxon>
        <taxon>Lepidoptera</taxon>
        <taxon>Glossata</taxon>
        <taxon>Ditrysia</taxon>
        <taxon>Papilionoidea</taxon>
        <taxon>Nymphalidae</taxon>
        <taxon>Satyrinae</taxon>
        <taxon>Satyrini</taxon>
        <taxon>Parargina</taxon>
        <taxon>Pararge</taxon>
    </lineage>
</organism>
<dbReference type="AlphaFoldDB" id="A0A8S4SNT6"/>
<evidence type="ECO:0000313" key="1">
    <source>
        <dbReference type="EMBL" id="CAH2267387.1"/>
    </source>
</evidence>
<dbReference type="EMBL" id="CAKXAJ010026350">
    <property type="protein sequence ID" value="CAH2267387.1"/>
    <property type="molecule type" value="Genomic_DNA"/>
</dbReference>
<accession>A0A8S4SNT6</accession>
<protein>
    <submittedName>
        <fullName evidence="1">Jg27570 protein</fullName>
    </submittedName>
</protein>
<evidence type="ECO:0000313" key="2">
    <source>
        <dbReference type="Proteomes" id="UP000838756"/>
    </source>
</evidence>